<dbReference type="SUPFAM" id="SSF52374">
    <property type="entry name" value="Nucleotidylyl transferase"/>
    <property type="match status" value="1"/>
</dbReference>
<evidence type="ECO:0000256" key="1">
    <source>
        <dbReference type="ARBA" id="ARBA00005594"/>
    </source>
</evidence>
<keyword evidence="2 9" id="KW-0963">Cytoplasm</keyword>
<dbReference type="InterPro" id="IPR035684">
    <property type="entry name" value="ArgRS_core"/>
</dbReference>
<dbReference type="RefSeq" id="WP_024267750.1">
    <property type="nucleotide sequence ID" value="NC_023035.1"/>
</dbReference>
<dbReference type="InterPro" id="IPR001278">
    <property type="entry name" value="Arg-tRNA-ligase"/>
</dbReference>
<evidence type="ECO:0000256" key="3">
    <source>
        <dbReference type="ARBA" id="ARBA00022598"/>
    </source>
</evidence>
<feature type="short sequence motif" description="'HIGH' region" evidence="9">
    <location>
        <begin position="129"/>
        <end position="139"/>
    </location>
</feature>
<evidence type="ECO:0000259" key="12">
    <source>
        <dbReference type="SMART" id="SM01016"/>
    </source>
</evidence>
<dbReference type="GO" id="GO:0004814">
    <property type="term" value="F:arginine-tRNA ligase activity"/>
    <property type="evidence" value="ECO:0007669"/>
    <property type="project" value="UniProtKB-UniRule"/>
</dbReference>
<feature type="domain" description="Arginyl tRNA synthetase N-terminal" evidence="12">
    <location>
        <begin position="6"/>
        <end position="91"/>
    </location>
</feature>
<dbReference type="CDD" id="cd00671">
    <property type="entry name" value="ArgRS_core"/>
    <property type="match status" value="1"/>
</dbReference>
<dbReference type="SMART" id="SM01016">
    <property type="entry name" value="Arg_tRNA_synt_N"/>
    <property type="match status" value="1"/>
</dbReference>
<dbReference type="GO" id="GO:0006420">
    <property type="term" value="P:arginyl-tRNA aminoacylation"/>
    <property type="evidence" value="ECO:0007669"/>
    <property type="project" value="UniProtKB-UniRule"/>
</dbReference>
<evidence type="ECO:0000313" key="13">
    <source>
        <dbReference type="EMBL" id="AHC14827.1"/>
    </source>
</evidence>
<keyword evidence="7 9" id="KW-0030">Aminoacyl-tRNA synthetase</keyword>
<dbReference type="InterPro" id="IPR008909">
    <property type="entry name" value="DALR_anticod-bd"/>
</dbReference>
<dbReference type="FunFam" id="1.10.730.10:FF:000006">
    <property type="entry name" value="Arginyl-tRNA synthetase 2, mitochondrial"/>
    <property type="match status" value="1"/>
</dbReference>
<keyword evidence="3 9" id="KW-0436">Ligase</keyword>
<dbReference type="Proteomes" id="UP000018680">
    <property type="component" value="Chromosome"/>
</dbReference>
<keyword evidence="4 9" id="KW-0547">Nucleotide-binding</keyword>
<dbReference type="STRING" id="1307761.L21SP2_1430"/>
<dbReference type="Pfam" id="PF03485">
    <property type="entry name" value="Arg_tRNA_synt_N"/>
    <property type="match status" value="1"/>
</dbReference>
<evidence type="ECO:0000256" key="5">
    <source>
        <dbReference type="ARBA" id="ARBA00022840"/>
    </source>
</evidence>
<dbReference type="PANTHER" id="PTHR11956:SF5">
    <property type="entry name" value="ARGININE--TRNA LIGASE, CYTOPLASMIC"/>
    <property type="match status" value="1"/>
</dbReference>
<dbReference type="InterPro" id="IPR014729">
    <property type="entry name" value="Rossmann-like_a/b/a_fold"/>
</dbReference>
<comment type="catalytic activity">
    <reaction evidence="8 9">
        <text>tRNA(Arg) + L-arginine + ATP = L-arginyl-tRNA(Arg) + AMP + diphosphate</text>
        <dbReference type="Rhea" id="RHEA:20301"/>
        <dbReference type="Rhea" id="RHEA-COMP:9658"/>
        <dbReference type="Rhea" id="RHEA-COMP:9673"/>
        <dbReference type="ChEBI" id="CHEBI:30616"/>
        <dbReference type="ChEBI" id="CHEBI:32682"/>
        <dbReference type="ChEBI" id="CHEBI:33019"/>
        <dbReference type="ChEBI" id="CHEBI:78442"/>
        <dbReference type="ChEBI" id="CHEBI:78513"/>
        <dbReference type="ChEBI" id="CHEBI:456215"/>
        <dbReference type="EC" id="6.1.1.19"/>
    </reaction>
</comment>
<feature type="domain" description="DALR anticodon binding" evidence="11">
    <location>
        <begin position="463"/>
        <end position="581"/>
    </location>
</feature>
<dbReference type="Gene3D" id="3.40.50.620">
    <property type="entry name" value="HUPs"/>
    <property type="match status" value="1"/>
</dbReference>
<evidence type="ECO:0000256" key="8">
    <source>
        <dbReference type="ARBA" id="ARBA00049339"/>
    </source>
</evidence>
<reference evidence="13 14" key="1">
    <citation type="journal article" date="2015" name="Stand. Genomic Sci.">
        <title>Complete genome sequence and description of Salinispira pacifica gen. nov., sp. nov., a novel spirochaete isolated form a hypersaline microbial mat.</title>
        <authorList>
            <person name="Ben Hania W."/>
            <person name="Joseph M."/>
            <person name="Schumann P."/>
            <person name="Bunk B."/>
            <person name="Fiebig A."/>
            <person name="Sproer C."/>
            <person name="Klenk H.P."/>
            <person name="Fardeau M.L."/>
            <person name="Spring S."/>
        </authorList>
    </citation>
    <scope>NUCLEOTIDE SEQUENCE [LARGE SCALE GENOMIC DNA]</scope>
    <source>
        <strain evidence="13 14">L21-RPul-D2</strain>
    </source>
</reference>
<organism evidence="13 14">
    <name type="scientific">Salinispira pacifica</name>
    <dbReference type="NCBI Taxonomy" id="1307761"/>
    <lineage>
        <taxon>Bacteria</taxon>
        <taxon>Pseudomonadati</taxon>
        <taxon>Spirochaetota</taxon>
        <taxon>Spirochaetia</taxon>
        <taxon>Spirochaetales</taxon>
        <taxon>Spirochaetaceae</taxon>
        <taxon>Salinispira</taxon>
    </lineage>
</organism>
<evidence type="ECO:0000259" key="11">
    <source>
        <dbReference type="SMART" id="SM00836"/>
    </source>
</evidence>
<dbReference type="HOGENOM" id="CLU_006406_6_1_12"/>
<proteinExistence type="inferred from homology"/>
<dbReference type="InterPro" id="IPR001412">
    <property type="entry name" value="aa-tRNA-synth_I_CS"/>
</dbReference>
<dbReference type="InterPro" id="IPR005148">
    <property type="entry name" value="Arg-tRNA-synth_N"/>
</dbReference>
<comment type="subcellular location">
    <subcellularLocation>
        <location evidence="9">Cytoplasm</location>
    </subcellularLocation>
</comment>
<keyword evidence="5 9" id="KW-0067">ATP-binding</keyword>
<dbReference type="Pfam" id="PF00750">
    <property type="entry name" value="tRNA-synt_1d"/>
    <property type="match status" value="1"/>
</dbReference>
<protein>
    <recommendedName>
        <fullName evidence="9">Arginine--tRNA ligase</fullName>
        <ecNumber evidence="9">6.1.1.19</ecNumber>
    </recommendedName>
    <alternativeName>
        <fullName evidence="9">Arginyl-tRNA synthetase</fullName>
        <shortName evidence="9">ArgRS</shortName>
    </alternativeName>
</protein>
<dbReference type="SMART" id="SM00836">
    <property type="entry name" value="DALR_1"/>
    <property type="match status" value="1"/>
</dbReference>
<dbReference type="GO" id="GO:0005737">
    <property type="term" value="C:cytoplasm"/>
    <property type="evidence" value="ECO:0007669"/>
    <property type="project" value="UniProtKB-SubCell"/>
</dbReference>
<comment type="subunit">
    <text evidence="9">Monomer.</text>
</comment>
<sequence length="581" mass="65940">MKELKIELAQKLLLALKDFAGEKNLELSISIDDIMIETPPKPELGDVAFPMFPFARLLRMGPPQIAASMVSRLQEMGVDAEQAGPYVNARLDRSHAAGQTITRILQEGDTYGSNANYHGEKVMIEFSSPNTNKPLHLGHLRNNALGESVARVLKANGAQVRKVNLVNDRGVHICKSMLAYKELGDGDSPGKQGVKSDHFVGDYYVKYNEMASRDPDAEKRAQAMLNAWEAGDGETVDLWKTMNSWALEGLKETYERTGIHFDDIYYESNTYKLGREHVLKGLEDGVFFRDEEGTVWIDLEDIKLDKKVLLRKDGTSLYMTQDIGTAVSRHEDWPFERLIYVVAYEQNYHFRVLFHILKKLGFDWADKLYHLSYGMVNLPDGKMKSREGTVVDADKLLDELRDLALQEMTEKGRDQKIDDPQAVAEQVALGAIHYYLLQGTPSKDMVFNPAESLSFNGNTGPYLQYMGARISSMFRKYGKDLPSPESLDWKLLKEDEEWELVKLLASYPQAVEAAGTDYNPAHIASHLYELGKAFSRFYHEHPVLNCPDASLRDLRLYLAWAVKRVLMHGFHLINMPFLESM</sequence>
<dbReference type="NCBIfam" id="TIGR00456">
    <property type="entry name" value="argS"/>
    <property type="match status" value="1"/>
</dbReference>
<dbReference type="PRINTS" id="PR01038">
    <property type="entry name" value="TRNASYNTHARG"/>
</dbReference>
<evidence type="ECO:0000256" key="4">
    <source>
        <dbReference type="ARBA" id="ARBA00022741"/>
    </source>
</evidence>
<dbReference type="PATRIC" id="fig|1307761.3.peg.1423"/>
<dbReference type="eggNOG" id="COG0018">
    <property type="taxonomic scope" value="Bacteria"/>
</dbReference>
<gene>
    <name evidence="9" type="primary">argS</name>
    <name evidence="13" type="ORF">L21SP2_1430</name>
</gene>
<dbReference type="InterPro" id="IPR009080">
    <property type="entry name" value="tRNAsynth_Ia_anticodon-bd"/>
</dbReference>
<evidence type="ECO:0000313" key="14">
    <source>
        <dbReference type="Proteomes" id="UP000018680"/>
    </source>
</evidence>
<comment type="similarity">
    <text evidence="1 9 10">Belongs to the class-I aminoacyl-tRNA synthetase family.</text>
</comment>
<dbReference type="Pfam" id="PF05746">
    <property type="entry name" value="DALR_1"/>
    <property type="match status" value="1"/>
</dbReference>
<evidence type="ECO:0000256" key="6">
    <source>
        <dbReference type="ARBA" id="ARBA00022917"/>
    </source>
</evidence>
<dbReference type="HAMAP" id="MF_00123">
    <property type="entry name" value="Arg_tRNA_synth"/>
    <property type="match status" value="1"/>
</dbReference>
<evidence type="ECO:0000256" key="10">
    <source>
        <dbReference type="RuleBase" id="RU363038"/>
    </source>
</evidence>
<keyword evidence="6 9" id="KW-0648">Protein biosynthesis</keyword>
<dbReference type="EC" id="6.1.1.19" evidence="9"/>
<dbReference type="OrthoDB" id="9805987at2"/>
<dbReference type="KEGG" id="slr:L21SP2_1430"/>
<keyword evidence="14" id="KW-1185">Reference proteome</keyword>
<accession>V5WG58</accession>
<name>V5WG58_9SPIO</name>
<dbReference type="SUPFAM" id="SSF47323">
    <property type="entry name" value="Anticodon-binding domain of a subclass of class I aminoacyl-tRNA synthetases"/>
    <property type="match status" value="1"/>
</dbReference>
<dbReference type="PROSITE" id="PS00178">
    <property type="entry name" value="AA_TRNA_LIGASE_I"/>
    <property type="match status" value="1"/>
</dbReference>
<dbReference type="InterPro" id="IPR036695">
    <property type="entry name" value="Arg-tRNA-synth_N_sf"/>
</dbReference>
<evidence type="ECO:0000256" key="7">
    <source>
        <dbReference type="ARBA" id="ARBA00023146"/>
    </source>
</evidence>
<dbReference type="PANTHER" id="PTHR11956">
    <property type="entry name" value="ARGINYL-TRNA SYNTHETASE"/>
    <property type="match status" value="1"/>
</dbReference>
<dbReference type="GO" id="GO:0005524">
    <property type="term" value="F:ATP binding"/>
    <property type="evidence" value="ECO:0007669"/>
    <property type="project" value="UniProtKB-UniRule"/>
</dbReference>
<dbReference type="SUPFAM" id="SSF55190">
    <property type="entry name" value="Arginyl-tRNA synthetase (ArgRS), N-terminal 'additional' domain"/>
    <property type="match status" value="1"/>
</dbReference>
<dbReference type="EMBL" id="CP006939">
    <property type="protein sequence ID" value="AHC14827.1"/>
    <property type="molecule type" value="Genomic_DNA"/>
</dbReference>
<dbReference type="AlphaFoldDB" id="V5WG58"/>
<evidence type="ECO:0000256" key="2">
    <source>
        <dbReference type="ARBA" id="ARBA00022490"/>
    </source>
</evidence>
<dbReference type="Gene3D" id="3.30.1360.70">
    <property type="entry name" value="Arginyl tRNA synthetase N-terminal domain"/>
    <property type="match status" value="1"/>
</dbReference>
<dbReference type="Gene3D" id="1.10.730.10">
    <property type="entry name" value="Isoleucyl-tRNA Synthetase, Domain 1"/>
    <property type="match status" value="1"/>
</dbReference>
<evidence type="ECO:0000256" key="9">
    <source>
        <dbReference type="HAMAP-Rule" id="MF_00123"/>
    </source>
</evidence>